<accession>A0A9R1VG37</accession>
<dbReference type="Gene3D" id="3.90.830.10">
    <property type="entry name" value="Syntaxin Binding Protein 1, Chain A, domain 2"/>
    <property type="match status" value="2"/>
</dbReference>
<gene>
    <name evidence="3" type="ORF">LSAT_V11C500259410</name>
</gene>
<keyword evidence="4" id="KW-1185">Reference proteome</keyword>
<proteinExistence type="inferred from homology"/>
<organism evidence="3 4">
    <name type="scientific">Lactuca sativa</name>
    <name type="common">Garden lettuce</name>
    <dbReference type="NCBI Taxonomy" id="4236"/>
    <lineage>
        <taxon>Eukaryota</taxon>
        <taxon>Viridiplantae</taxon>
        <taxon>Streptophyta</taxon>
        <taxon>Embryophyta</taxon>
        <taxon>Tracheophyta</taxon>
        <taxon>Spermatophyta</taxon>
        <taxon>Magnoliopsida</taxon>
        <taxon>eudicotyledons</taxon>
        <taxon>Gunneridae</taxon>
        <taxon>Pentapetalae</taxon>
        <taxon>asterids</taxon>
        <taxon>campanulids</taxon>
        <taxon>Asterales</taxon>
        <taxon>Asteraceae</taxon>
        <taxon>Cichorioideae</taxon>
        <taxon>Cichorieae</taxon>
        <taxon>Lactucinae</taxon>
        <taxon>Lactuca</taxon>
    </lineage>
</organism>
<dbReference type="InterPro" id="IPR043127">
    <property type="entry name" value="Sec-1-like_dom3a"/>
</dbReference>
<comment type="caution">
    <text evidence="3">The sequence shown here is derived from an EMBL/GenBank/DDBJ whole genome shotgun (WGS) entry which is preliminary data.</text>
</comment>
<sequence length="316" mass="36495">MDFNSGSGGGSFFKCFTLTLGKTVGVGFSRLLIYTRGIFVRKRSYFDAITRFTALVLSKGRWDPIAHVIHEWTYDAMCHDLLEMEGNKYVHVASERLHDKMKNFMSRNKAAQMHGRDGGEMSTRDLQKMVQALPQYNEQMDKLSLHVDINGIIREMGLKDMGQLEQDLVFGDAGTKDIIKFLKEEDATDEQKIRLLMIYVATHPEKFETDKLAKTLELADLLPEHMKAIYYMRFLESTPDKSNRELVSILQELDEQIEKQKLEINSLEESEQSVVDEDNVEDHTGVEVSRITTKDNFRLELELQKFQESQEKLKIP</sequence>
<dbReference type="EMBL" id="NBSK02000005">
    <property type="protein sequence ID" value="KAJ0204098.1"/>
    <property type="molecule type" value="Genomic_DNA"/>
</dbReference>
<dbReference type="GO" id="GO:0006886">
    <property type="term" value="P:intracellular protein transport"/>
    <property type="evidence" value="ECO:0000318"/>
    <property type="project" value="GO_Central"/>
</dbReference>
<dbReference type="Gene3D" id="1.25.40.60">
    <property type="match status" value="1"/>
</dbReference>
<name>A0A9R1VG37_LACSA</name>
<dbReference type="GO" id="GO:0006904">
    <property type="term" value="P:vesicle docking involved in exocytosis"/>
    <property type="evidence" value="ECO:0000318"/>
    <property type="project" value="GO_Central"/>
</dbReference>
<dbReference type="GO" id="GO:0016192">
    <property type="term" value="P:vesicle-mediated transport"/>
    <property type="evidence" value="ECO:0000318"/>
    <property type="project" value="GO_Central"/>
</dbReference>
<dbReference type="GO" id="GO:0019905">
    <property type="term" value="F:syntaxin binding"/>
    <property type="evidence" value="ECO:0000318"/>
    <property type="project" value="GO_Central"/>
</dbReference>
<reference evidence="3 4" key="1">
    <citation type="journal article" date="2017" name="Nat. Commun.">
        <title>Genome assembly with in vitro proximity ligation data and whole-genome triplication in lettuce.</title>
        <authorList>
            <person name="Reyes-Chin-Wo S."/>
            <person name="Wang Z."/>
            <person name="Yang X."/>
            <person name="Kozik A."/>
            <person name="Arikit S."/>
            <person name="Song C."/>
            <person name="Xia L."/>
            <person name="Froenicke L."/>
            <person name="Lavelle D.O."/>
            <person name="Truco M.J."/>
            <person name="Xia R."/>
            <person name="Zhu S."/>
            <person name="Xu C."/>
            <person name="Xu H."/>
            <person name="Xu X."/>
            <person name="Cox K."/>
            <person name="Korf I."/>
            <person name="Meyers B.C."/>
            <person name="Michelmore R.W."/>
        </authorList>
    </citation>
    <scope>NUCLEOTIDE SEQUENCE [LARGE SCALE GENOMIC DNA]</scope>
    <source>
        <strain evidence="4">cv. Salinas</strain>
        <tissue evidence="3">Seedlings</tissue>
    </source>
</reference>
<dbReference type="InterPro" id="IPR001619">
    <property type="entry name" value="Sec1-like"/>
</dbReference>
<evidence type="ECO:0000256" key="1">
    <source>
        <dbReference type="ARBA" id="ARBA00009884"/>
    </source>
</evidence>
<evidence type="ECO:0000313" key="3">
    <source>
        <dbReference type="EMBL" id="KAJ0204098.1"/>
    </source>
</evidence>
<dbReference type="GO" id="GO:0030141">
    <property type="term" value="C:secretory granule"/>
    <property type="evidence" value="ECO:0000318"/>
    <property type="project" value="GO_Central"/>
</dbReference>
<keyword evidence="2" id="KW-0175">Coiled coil</keyword>
<comment type="similarity">
    <text evidence="1">Belongs to the STXBP/unc-18/SEC1 family.</text>
</comment>
<dbReference type="PANTHER" id="PTHR11679">
    <property type="entry name" value="VESICLE PROTEIN SORTING-ASSOCIATED"/>
    <property type="match status" value="1"/>
</dbReference>
<dbReference type="InterPro" id="IPR036045">
    <property type="entry name" value="Sec1-like_sf"/>
</dbReference>
<dbReference type="SUPFAM" id="SSF56815">
    <property type="entry name" value="Sec1/munc18-like (SM) proteins"/>
    <property type="match status" value="1"/>
</dbReference>
<evidence type="ECO:0000313" key="4">
    <source>
        <dbReference type="Proteomes" id="UP000235145"/>
    </source>
</evidence>
<dbReference type="Proteomes" id="UP000235145">
    <property type="component" value="Unassembled WGS sequence"/>
</dbReference>
<evidence type="ECO:0000256" key="2">
    <source>
        <dbReference type="SAM" id="Coils"/>
    </source>
</evidence>
<dbReference type="AlphaFoldDB" id="A0A9R1VG37"/>
<dbReference type="GO" id="GO:0005886">
    <property type="term" value="C:plasma membrane"/>
    <property type="evidence" value="ECO:0000318"/>
    <property type="project" value="GO_Central"/>
</dbReference>
<feature type="coiled-coil region" evidence="2">
    <location>
        <begin position="243"/>
        <end position="277"/>
    </location>
</feature>
<dbReference type="Pfam" id="PF00995">
    <property type="entry name" value="Sec1"/>
    <property type="match status" value="1"/>
</dbReference>
<protein>
    <submittedName>
        <fullName evidence="3">Uncharacterized protein</fullName>
    </submittedName>
</protein>